<feature type="transmembrane region" description="Helical" evidence="1">
    <location>
        <begin position="167"/>
        <end position="187"/>
    </location>
</feature>
<keyword evidence="1" id="KW-1133">Transmembrane helix</keyword>
<name>A0A978UJH1_ZIZJJ</name>
<dbReference type="EMBL" id="JAEACU010000011">
    <property type="protein sequence ID" value="KAH7514952.1"/>
    <property type="molecule type" value="Genomic_DNA"/>
</dbReference>
<keyword evidence="1" id="KW-0812">Transmembrane</keyword>
<keyword evidence="1" id="KW-0472">Membrane</keyword>
<evidence type="ECO:0000256" key="1">
    <source>
        <dbReference type="SAM" id="Phobius"/>
    </source>
</evidence>
<organism evidence="2 3">
    <name type="scientific">Ziziphus jujuba var. spinosa</name>
    <dbReference type="NCBI Taxonomy" id="714518"/>
    <lineage>
        <taxon>Eukaryota</taxon>
        <taxon>Viridiplantae</taxon>
        <taxon>Streptophyta</taxon>
        <taxon>Embryophyta</taxon>
        <taxon>Tracheophyta</taxon>
        <taxon>Spermatophyta</taxon>
        <taxon>Magnoliopsida</taxon>
        <taxon>eudicotyledons</taxon>
        <taxon>Gunneridae</taxon>
        <taxon>Pentapetalae</taxon>
        <taxon>rosids</taxon>
        <taxon>fabids</taxon>
        <taxon>Rosales</taxon>
        <taxon>Rhamnaceae</taxon>
        <taxon>Paliureae</taxon>
        <taxon>Ziziphus</taxon>
    </lineage>
</organism>
<sequence>MDWKIQLILEEYSQAEEHVDDLGFTIMHFVIRYSSADDEIFSYQRGTKITKADVRILLSNRSAHRHHSLHGGVYLSGRIQSVHRPSDIPSRPFLCGFHGHGLSVRRQLSHIIGDVHLHPQLSFQASRFLAVSPLKAYAGIRLPVFCCGGDHASFLCHCNSDRSYEEALTTTIICGVAFVPVTVFALLQFPFYER</sequence>
<gene>
    <name evidence="2" type="ORF">FEM48_Zijuj11G0144800</name>
</gene>
<dbReference type="AlphaFoldDB" id="A0A978UJH1"/>
<reference evidence="2" key="1">
    <citation type="journal article" date="2021" name="Front. Plant Sci.">
        <title>Chromosome-Scale Genome Assembly for Chinese Sour Jujube and Insights Into Its Genome Evolution and Domestication Signature.</title>
        <authorList>
            <person name="Shen L.-Y."/>
            <person name="Luo H."/>
            <person name="Wang X.-L."/>
            <person name="Wang X.-M."/>
            <person name="Qiu X.-J."/>
            <person name="Liu H."/>
            <person name="Zhou S.-S."/>
            <person name="Jia K.-H."/>
            <person name="Nie S."/>
            <person name="Bao Y.-T."/>
            <person name="Zhang R.-G."/>
            <person name="Yun Q.-Z."/>
            <person name="Chai Y.-H."/>
            <person name="Lu J.-Y."/>
            <person name="Li Y."/>
            <person name="Zhao S.-W."/>
            <person name="Mao J.-F."/>
            <person name="Jia S.-G."/>
            <person name="Mao Y.-M."/>
        </authorList>
    </citation>
    <scope>NUCLEOTIDE SEQUENCE</scope>
    <source>
        <strain evidence="2">AT0</strain>
        <tissue evidence="2">Leaf</tissue>
    </source>
</reference>
<comment type="caution">
    <text evidence="2">The sequence shown here is derived from an EMBL/GenBank/DDBJ whole genome shotgun (WGS) entry which is preliminary data.</text>
</comment>
<accession>A0A978UJH1</accession>
<evidence type="ECO:0000313" key="3">
    <source>
        <dbReference type="Proteomes" id="UP000813462"/>
    </source>
</evidence>
<proteinExistence type="predicted"/>
<dbReference type="Proteomes" id="UP000813462">
    <property type="component" value="Unassembled WGS sequence"/>
</dbReference>
<protein>
    <submittedName>
        <fullName evidence="2">Uncharacterized protein</fullName>
    </submittedName>
</protein>
<evidence type="ECO:0000313" key="2">
    <source>
        <dbReference type="EMBL" id="KAH7514952.1"/>
    </source>
</evidence>